<organism evidence="2">
    <name type="scientific">Opuntia streptacantha</name>
    <name type="common">Prickly pear cactus</name>
    <name type="synonym">Opuntia cardona</name>
    <dbReference type="NCBI Taxonomy" id="393608"/>
    <lineage>
        <taxon>Eukaryota</taxon>
        <taxon>Viridiplantae</taxon>
        <taxon>Streptophyta</taxon>
        <taxon>Embryophyta</taxon>
        <taxon>Tracheophyta</taxon>
        <taxon>Spermatophyta</taxon>
        <taxon>Magnoliopsida</taxon>
        <taxon>eudicotyledons</taxon>
        <taxon>Gunneridae</taxon>
        <taxon>Pentapetalae</taxon>
        <taxon>Caryophyllales</taxon>
        <taxon>Cactineae</taxon>
        <taxon>Cactaceae</taxon>
        <taxon>Opuntioideae</taxon>
        <taxon>Opuntia</taxon>
    </lineage>
</organism>
<dbReference type="AlphaFoldDB" id="A0A7C9D4S7"/>
<dbReference type="PANTHER" id="PTHR47184:SF3">
    <property type="entry name" value="PHOSPHATIDYLINOSITOL 3-AND 4-KINASE FAMILY PROTEIN-RELATED"/>
    <property type="match status" value="1"/>
</dbReference>
<dbReference type="Gene3D" id="1.25.10.10">
    <property type="entry name" value="Leucine-rich Repeat Variant"/>
    <property type="match status" value="1"/>
</dbReference>
<dbReference type="InterPro" id="IPR011989">
    <property type="entry name" value="ARM-like"/>
</dbReference>
<dbReference type="Pfam" id="PF11935">
    <property type="entry name" value="SYMPK_PTA1_N"/>
    <property type="match status" value="1"/>
</dbReference>
<dbReference type="InterPro" id="IPR032460">
    <property type="entry name" value="Symplekin/Pta1_N"/>
</dbReference>
<name>A0A7C9D4S7_OPUST</name>
<evidence type="ECO:0000313" key="2">
    <source>
        <dbReference type="EMBL" id="MBA4633442.1"/>
    </source>
</evidence>
<feature type="domain" description="Symplekin/Pta1 N-terminal" evidence="1">
    <location>
        <begin position="96"/>
        <end position="242"/>
    </location>
</feature>
<reference evidence="2" key="2">
    <citation type="submission" date="2020-07" db="EMBL/GenBank/DDBJ databases">
        <authorList>
            <person name="Vera ALvarez R."/>
            <person name="Arias-Moreno D.M."/>
            <person name="Jimenez-Jacinto V."/>
            <person name="Jimenez-Bremont J.F."/>
            <person name="Swaminathan K."/>
            <person name="Moose S.P."/>
            <person name="Guerrero-Gonzalez M.L."/>
            <person name="Marino-Ramirez L."/>
            <person name="Landsman D."/>
            <person name="Rodriguez-Kessler M."/>
            <person name="Delgado-Sanchez P."/>
        </authorList>
    </citation>
    <scope>NUCLEOTIDE SEQUENCE</scope>
    <source>
        <tissue evidence="2">Cladode</tissue>
    </source>
</reference>
<dbReference type="EMBL" id="GISG01086876">
    <property type="protein sequence ID" value="MBA4633442.1"/>
    <property type="molecule type" value="Transcribed_RNA"/>
</dbReference>
<dbReference type="PANTHER" id="PTHR47184">
    <property type="entry name" value="PHOSPHATIDYLINOSITOL 3-AND 4-KINASE FAMILY PROTEIN-RELATED"/>
    <property type="match status" value="1"/>
</dbReference>
<reference evidence="2" key="1">
    <citation type="journal article" date="2013" name="J. Plant Res.">
        <title>Effect of fungi and light on seed germination of three Opuntia species from semiarid lands of central Mexico.</title>
        <authorList>
            <person name="Delgado-Sanchez P."/>
            <person name="Jimenez-Bremont J.F."/>
            <person name="Guerrero-Gonzalez Mde L."/>
            <person name="Flores J."/>
        </authorList>
    </citation>
    <scope>NUCLEOTIDE SEQUENCE</scope>
    <source>
        <tissue evidence="2">Cladode</tissue>
    </source>
</reference>
<proteinExistence type="predicted"/>
<evidence type="ECO:0000259" key="1">
    <source>
        <dbReference type="Pfam" id="PF11935"/>
    </source>
</evidence>
<sequence length="267" mass="29646">MAVNSREQALSLLAAANNHGDLAVKLSSLRQVKDILSSAEPSVASEVFPFLVELQTSHESLVRKFLLEVIEAIGLRALEYSSVLMPVLLALLKDEDHSVACQSIISGMKFFCAILEEMAWQFHRHGKVESWTEDIWMTMIEFKDAVCSLVFEPVSVGIRLLAFKFLETCVLLFTPDAADSDRPTSGGNDRRFNVLWLASGHPVLDPAKLISEANRLSTRLLDMLQSSSSLPGSLTIAIVNCMLASVFVWRYLALEIPLRLQLLLVTK</sequence>
<dbReference type="SUPFAM" id="SSF48371">
    <property type="entry name" value="ARM repeat"/>
    <property type="match status" value="1"/>
</dbReference>
<accession>A0A7C9D4S7</accession>
<dbReference type="InterPro" id="IPR016024">
    <property type="entry name" value="ARM-type_fold"/>
</dbReference>
<protein>
    <recommendedName>
        <fullName evidence="1">Symplekin/Pta1 N-terminal domain-containing protein</fullName>
    </recommendedName>
</protein>